<comment type="similarity">
    <text evidence="1">Belongs to the KRI1 family.</text>
</comment>
<dbReference type="OrthoDB" id="10252032at2759"/>
<dbReference type="GO" id="GO:0000447">
    <property type="term" value="P:endonucleolytic cleavage in ITS1 to separate SSU-rRNA from 5.8S rRNA and LSU-rRNA from tricistronic rRNA transcript (SSU-rRNA, 5.8S rRNA, LSU-rRNA)"/>
    <property type="evidence" value="ECO:0007669"/>
    <property type="project" value="TreeGrafter"/>
</dbReference>
<feature type="compositionally biased region" description="Basic and acidic residues" evidence="2">
    <location>
        <begin position="200"/>
        <end position="229"/>
    </location>
</feature>
<feature type="region of interest" description="Disordered" evidence="2">
    <location>
        <begin position="290"/>
        <end position="327"/>
    </location>
</feature>
<feature type="compositionally biased region" description="Basic and acidic residues" evidence="2">
    <location>
        <begin position="455"/>
        <end position="475"/>
    </location>
</feature>
<dbReference type="GO" id="GO:0005730">
    <property type="term" value="C:nucleolus"/>
    <property type="evidence" value="ECO:0007669"/>
    <property type="project" value="TreeGrafter"/>
</dbReference>
<accession>A0A0G2FUJ1</accession>
<dbReference type="GO" id="GO:0030686">
    <property type="term" value="C:90S preribosome"/>
    <property type="evidence" value="ECO:0007669"/>
    <property type="project" value="TreeGrafter"/>
</dbReference>
<dbReference type="Proteomes" id="UP000053317">
    <property type="component" value="Unassembled WGS sequence"/>
</dbReference>
<evidence type="ECO:0000313" key="4">
    <source>
        <dbReference type="EMBL" id="KKY15563.1"/>
    </source>
</evidence>
<keyword evidence="5" id="KW-1185">Reference proteome</keyword>
<feature type="region of interest" description="Disordered" evidence="2">
    <location>
        <begin position="183"/>
        <end position="263"/>
    </location>
</feature>
<evidence type="ECO:0000256" key="2">
    <source>
        <dbReference type="SAM" id="MobiDB-lite"/>
    </source>
</evidence>
<reference evidence="4 5" key="2">
    <citation type="submission" date="2015-05" db="EMBL/GenBank/DDBJ databases">
        <authorList>
            <person name="Morales-Cruz A."/>
            <person name="Amrine K.C."/>
            <person name="Cantu D."/>
        </authorList>
    </citation>
    <scope>NUCLEOTIDE SEQUENCE [LARGE SCALE GENOMIC DNA]</scope>
    <source>
        <strain evidence="4">UCRPC4</strain>
    </source>
</reference>
<feature type="region of interest" description="Disordered" evidence="2">
    <location>
        <begin position="45"/>
        <end position="86"/>
    </location>
</feature>
<feature type="region of interest" description="Disordered" evidence="2">
    <location>
        <begin position="391"/>
        <end position="475"/>
    </location>
</feature>
<feature type="compositionally biased region" description="Acidic residues" evidence="2">
    <location>
        <begin position="392"/>
        <end position="402"/>
    </location>
</feature>
<evidence type="ECO:0000256" key="1">
    <source>
        <dbReference type="ARBA" id="ARBA00007473"/>
    </source>
</evidence>
<feature type="compositionally biased region" description="Basic and acidic residues" evidence="2">
    <location>
        <begin position="559"/>
        <end position="574"/>
    </location>
</feature>
<organism evidence="4 5">
    <name type="scientific">Phaeomoniella chlamydospora</name>
    <name type="common">Phaeoacremonium chlamydosporum</name>
    <dbReference type="NCBI Taxonomy" id="158046"/>
    <lineage>
        <taxon>Eukaryota</taxon>
        <taxon>Fungi</taxon>
        <taxon>Dikarya</taxon>
        <taxon>Ascomycota</taxon>
        <taxon>Pezizomycotina</taxon>
        <taxon>Eurotiomycetes</taxon>
        <taxon>Chaetothyriomycetidae</taxon>
        <taxon>Phaeomoniellales</taxon>
        <taxon>Phaeomoniellaceae</taxon>
        <taxon>Phaeomoniella</taxon>
    </lineage>
</organism>
<evidence type="ECO:0000313" key="5">
    <source>
        <dbReference type="Proteomes" id="UP000053317"/>
    </source>
</evidence>
<feature type="compositionally biased region" description="Basic and acidic residues" evidence="2">
    <location>
        <begin position="413"/>
        <end position="425"/>
    </location>
</feature>
<evidence type="ECO:0000259" key="3">
    <source>
        <dbReference type="Pfam" id="PF12936"/>
    </source>
</evidence>
<reference evidence="4 5" key="1">
    <citation type="submission" date="2015-05" db="EMBL/GenBank/DDBJ databases">
        <title>Distinctive expansion of gene families associated with plant cell wall degradation and secondary metabolism in the genomes of grapevine trunk pathogens.</title>
        <authorList>
            <person name="Lawrence D.P."/>
            <person name="Travadon R."/>
            <person name="Rolshausen P.E."/>
            <person name="Baumgartner K."/>
        </authorList>
    </citation>
    <scope>NUCLEOTIDE SEQUENCE [LARGE SCALE GENOMIC DNA]</scope>
    <source>
        <strain evidence="4">UCRPC4</strain>
    </source>
</reference>
<sequence>MAKLLDDSGSDSDDGGVTIQNGDLKVNQEYARRFDYNKKREELRRLEDKFGSSAKKRKRANGDEGSESQSEGSSSESEDDSEAELATETLDAEIQATLNAIKTKDPRVYDKSITFYTQLEDGADGPSTKAEKEKPLFLRDYHRETLLNGADGTAIEDASELKTYDQEQADLKASIVKQIHDAAADEDNVSNAEDSGDEDGFLKAKEKPKQDGKRARPQLDVENADRDPETFLSNFMASRAWTAPERTQLQPFESDDEEEERRAEVFEEAYNLRFEDPTKSNEKLMSHARDLASKYSVRREEKTTRQKKRDAEKAKQEAANKELKEEKARLRKLRIEEMEEKIRRIKRAAGISHKTLDDKAWSKFVDNDWDDSRWDQEMAKHFGEDYYAAEDAVSDEASGDEEDKSKKKKLKKPKWDDDIDIKDLIPDFEDEEEVELSNSDVEEAETAGGPSQKKSSKELKKQRAEQKKAARIERQKIEQIVDDQLKFELPFSGTKSTGGFRYRESSPVTYGLTARDILMADDSQLNQFAGLKKLASFRDPEKKSKDQKKLGKKARLRQWRKDTFGDEEGPKDQDFVAPDVPMGGTTGDGVLDNEEGGVDIREGSQKKRRRSKKKKVATE</sequence>
<dbReference type="InterPro" id="IPR018034">
    <property type="entry name" value="Kri1"/>
</dbReference>
<proteinExistence type="inferred from homology"/>
<dbReference type="PANTHER" id="PTHR14490:SF5">
    <property type="entry name" value="PROTEIN KRI1 HOMOLOG"/>
    <property type="match status" value="1"/>
</dbReference>
<comment type="caution">
    <text evidence="4">The sequence shown here is derived from an EMBL/GenBank/DDBJ whole genome shotgun (WGS) entry which is preliminary data.</text>
</comment>
<dbReference type="EMBL" id="LCWF01000183">
    <property type="protein sequence ID" value="KKY15563.1"/>
    <property type="molecule type" value="Genomic_DNA"/>
</dbReference>
<feature type="compositionally biased region" description="Basic residues" evidence="2">
    <location>
        <begin position="606"/>
        <end position="619"/>
    </location>
</feature>
<dbReference type="InterPro" id="IPR024626">
    <property type="entry name" value="Kri1-like_C"/>
</dbReference>
<feature type="compositionally biased region" description="Acidic residues" evidence="2">
    <location>
        <begin position="426"/>
        <end position="445"/>
    </location>
</feature>
<name>A0A0G2FUJ1_PHACM</name>
<dbReference type="Pfam" id="PF05178">
    <property type="entry name" value="Kri1"/>
    <property type="match status" value="1"/>
</dbReference>
<feature type="compositionally biased region" description="Acidic residues" evidence="2">
    <location>
        <begin position="184"/>
        <end position="199"/>
    </location>
</feature>
<gene>
    <name evidence="4" type="ORF">UCRPC4_g06270</name>
</gene>
<dbReference type="AlphaFoldDB" id="A0A0G2FUJ1"/>
<feature type="compositionally biased region" description="Acidic residues" evidence="2">
    <location>
        <begin position="76"/>
        <end position="85"/>
    </location>
</feature>
<feature type="domain" description="Kri1-like C-terminal" evidence="3">
    <location>
        <begin position="476"/>
        <end position="562"/>
    </location>
</feature>
<feature type="region of interest" description="Disordered" evidence="2">
    <location>
        <begin position="1"/>
        <end position="24"/>
    </location>
</feature>
<feature type="region of interest" description="Disordered" evidence="2">
    <location>
        <begin position="536"/>
        <end position="619"/>
    </location>
</feature>
<feature type="compositionally biased region" description="Basic and acidic residues" evidence="2">
    <location>
        <begin position="536"/>
        <end position="549"/>
    </location>
</feature>
<dbReference type="PANTHER" id="PTHR14490">
    <property type="entry name" value="ZINC FINGER, ZZ TYPE"/>
    <property type="match status" value="1"/>
</dbReference>
<protein>
    <submittedName>
        <fullName evidence="4">Putative ribosome biogenesis protein kri1</fullName>
    </submittedName>
</protein>
<dbReference type="Pfam" id="PF12936">
    <property type="entry name" value="Kri1_C"/>
    <property type="match status" value="1"/>
</dbReference>